<keyword evidence="3" id="KW-1185">Reference proteome</keyword>
<feature type="region of interest" description="Disordered" evidence="1">
    <location>
        <begin position="14"/>
        <end position="42"/>
    </location>
</feature>
<proteinExistence type="predicted"/>
<dbReference type="AlphaFoldDB" id="C1DNQ8"/>
<protein>
    <submittedName>
        <fullName evidence="2">Uncharacterized protein</fullName>
    </submittedName>
</protein>
<evidence type="ECO:0000313" key="2">
    <source>
        <dbReference type="EMBL" id="ACO77274.1"/>
    </source>
</evidence>
<dbReference type="EnsemblBacteria" id="ACO77274">
    <property type="protein sequence ID" value="ACO77274"/>
    <property type="gene ID" value="Avin_10420"/>
</dbReference>
<dbReference type="KEGG" id="avn:Avin_10420"/>
<dbReference type="HOGENOM" id="CLU_3246615_0_0_6"/>
<organism evidence="2 3">
    <name type="scientific">Azotobacter vinelandii (strain DJ / ATCC BAA-1303)</name>
    <dbReference type="NCBI Taxonomy" id="322710"/>
    <lineage>
        <taxon>Bacteria</taxon>
        <taxon>Pseudomonadati</taxon>
        <taxon>Pseudomonadota</taxon>
        <taxon>Gammaproteobacteria</taxon>
        <taxon>Pseudomonadales</taxon>
        <taxon>Pseudomonadaceae</taxon>
        <taxon>Azotobacter</taxon>
    </lineage>
</organism>
<evidence type="ECO:0000313" key="3">
    <source>
        <dbReference type="Proteomes" id="UP000002424"/>
    </source>
</evidence>
<accession>C1DNQ8</accession>
<name>C1DNQ8_AZOVD</name>
<sequence>MVSIHEVARIRLCGGPTDTRNLSGRTRGPDTRQRPYTNEAEM</sequence>
<evidence type="ECO:0000256" key="1">
    <source>
        <dbReference type="SAM" id="MobiDB-lite"/>
    </source>
</evidence>
<dbReference type="Proteomes" id="UP000002424">
    <property type="component" value="Chromosome"/>
</dbReference>
<gene>
    <name evidence="2" type="ordered locus">Avin_10420</name>
</gene>
<reference evidence="2 3" key="1">
    <citation type="journal article" date="2009" name="J. Bacteriol.">
        <title>Genome sequence of Azotobacter vinelandii, an obligate aerobe specialized to support diverse anaerobic metabolic processes.</title>
        <authorList>
            <person name="Setubal J.C."/>
            <person name="dos Santos P."/>
            <person name="Goldman B.S."/>
            <person name="Ertesvag H."/>
            <person name="Espin G."/>
            <person name="Rubio L.M."/>
            <person name="Valla S."/>
            <person name="Almeida N.F."/>
            <person name="Balasubramanian D."/>
            <person name="Cromes L."/>
            <person name="Curatti L."/>
            <person name="Du Z."/>
            <person name="Godsy E."/>
            <person name="Goodner B."/>
            <person name="Hellner-Burris K."/>
            <person name="Hernandez J.A."/>
            <person name="Houmiel K."/>
            <person name="Imperial J."/>
            <person name="Kennedy C."/>
            <person name="Larson T.J."/>
            <person name="Latreille P."/>
            <person name="Ligon L.S."/>
            <person name="Lu J."/>
            <person name="Maerk M."/>
            <person name="Miller N.M."/>
            <person name="Norton S."/>
            <person name="O'Carroll I.P."/>
            <person name="Paulsen I."/>
            <person name="Raulfs E.C."/>
            <person name="Roemer R."/>
            <person name="Rosser J."/>
            <person name="Segura D."/>
            <person name="Slater S."/>
            <person name="Stricklin S.L."/>
            <person name="Studholme D.J."/>
            <person name="Sun J."/>
            <person name="Viana C.J."/>
            <person name="Wallin E."/>
            <person name="Wang B."/>
            <person name="Wheeler C."/>
            <person name="Zhu H."/>
            <person name="Dean D.R."/>
            <person name="Dixon R."/>
            <person name="Wood D."/>
        </authorList>
    </citation>
    <scope>NUCLEOTIDE SEQUENCE [LARGE SCALE GENOMIC DNA]</scope>
    <source>
        <strain evidence="3">DJ / ATCC BAA-1303</strain>
    </source>
</reference>
<dbReference type="EMBL" id="CP001157">
    <property type="protein sequence ID" value="ACO77274.1"/>
    <property type="molecule type" value="Genomic_DNA"/>
</dbReference>